<dbReference type="InterPro" id="IPR036961">
    <property type="entry name" value="Kinesin_motor_dom_sf"/>
</dbReference>
<dbReference type="SMART" id="SM00129">
    <property type="entry name" value="KISc"/>
    <property type="match status" value="1"/>
</dbReference>
<feature type="compositionally biased region" description="Low complexity" evidence="12">
    <location>
        <begin position="515"/>
        <end position="536"/>
    </location>
</feature>
<keyword evidence="11" id="KW-0175">Coiled coil</keyword>
<dbReference type="InterPro" id="IPR019821">
    <property type="entry name" value="Kinesin_motor_CS"/>
</dbReference>
<keyword evidence="3 10" id="KW-0493">Microtubule</keyword>
<keyword evidence="4 9" id="KW-0547">Nucleotide-binding</keyword>
<dbReference type="PROSITE" id="PS50067">
    <property type="entry name" value="KINESIN_MOTOR_2"/>
    <property type="match status" value="1"/>
</dbReference>
<evidence type="ECO:0000256" key="7">
    <source>
        <dbReference type="ARBA" id="ARBA00023212"/>
    </source>
</evidence>
<evidence type="ECO:0000313" key="15">
    <source>
        <dbReference type="Proteomes" id="UP000256970"/>
    </source>
</evidence>
<dbReference type="Pfam" id="PF00536">
    <property type="entry name" value="SAM_1"/>
    <property type="match status" value="1"/>
</dbReference>
<feature type="domain" description="Kinesin motor" evidence="13">
    <location>
        <begin position="132"/>
        <end position="455"/>
    </location>
</feature>
<dbReference type="PRINTS" id="PR00380">
    <property type="entry name" value="KINESINHEAVY"/>
</dbReference>
<sequence>MSRVDSWLVTAGLSKYRTAFAGMHEQFFLELMMQDFGKYGVVDQGDKHRLYKAIKQARAVVGLCEDAQDSSSFSYSNYDLQGGSGSDLLDLDAHDGDLIEGPIQPFQVSPVGEAARAAAGQQQGGQQLSDSKIRVVVRKRPINKKEVERGDEDVVEMDMRNSCVLVNETKLKVDLTKYAERHQFHFDEALDEYVTNDQVYRVTVEPLVHTLFHNGKATCFAYGQTGSGKTHTMSPLPIRAAADILQYLVRPELRDVSLFVSCFEIYGNKCFDLLNMRKKLNILEDGKKKVCVVGLKEHTVNDVEVVKQLIEEANHRRSVGSTAANADSSRSHSIMQFALKRFIAGGAHCRLVGKLSFIDLAGSERGADTFDNNRQTRLEGAEINKSLLALKECIRALDSDARHVPFRGSKLTAVLRDSFVGETARTVMIANISPTATCVEHTLNTLRYADRVKELRKDKAERAPGGVTPGDEMYHAAAQRAAVNLPPPNPYGGGSSSDLSSHDVLALQRPPALQPPMQQQAQYQQFQQQQRSAAAAPLPPRSRQPGMPGGVAGGAEAGIMHEWSSPEELYDEEAEEEELEHEHGELMESILEDEEEIIALHRQQIEDAMEIVRREMAMLQEVDQPGSSIDQYVDSLEAVLAQKLDGIRKLQGRLDRFKNKLRQEDLMSRTVQKKQSTIQRI</sequence>
<dbReference type="FunFam" id="3.40.850.10:FF:000012">
    <property type="entry name" value="Kinesin-like protein"/>
    <property type="match status" value="1"/>
</dbReference>
<gene>
    <name evidence="14" type="ORF">BQ4739_LOCUS10478</name>
</gene>
<comment type="subcellular location">
    <subcellularLocation>
        <location evidence="1">Cytoplasm</location>
        <location evidence="1">Cytoskeleton</location>
    </subcellularLocation>
</comment>
<dbReference type="InterPro" id="IPR027417">
    <property type="entry name" value="P-loop_NTPase"/>
</dbReference>
<dbReference type="InterPro" id="IPR001752">
    <property type="entry name" value="Kinesin_motor_dom"/>
</dbReference>
<comment type="similarity">
    <text evidence="8">Belongs to the TRAFAC class myosin-kinesin ATPase superfamily. Kinesin family. KIN-13 subfamily.</text>
</comment>
<keyword evidence="6 9" id="KW-0505">Motor protein</keyword>
<keyword evidence="5 9" id="KW-0067">ATP-binding</keyword>
<dbReference type="PANTHER" id="PTHR47971:SF8">
    <property type="entry name" value="KINESIN-LIKE PROTEIN"/>
    <property type="match status" value="1"/>
</dbReference>
<dbReference type="Proteomes" id="UP000256970">
    <property type="component" value="Unassembled WGS sequence"/>
</dbReference>
<dbReference type="Gene3D" id="1.10.150.50">
    <property type="entry name" value="Transcription Factor, Ets-1"/>
    <property type="match status" value="1"/>
</dbReference>
<evidence type="ECO:0000256" key="8">
    <source>
        <dbReference type="ARBA" id="ARBA00061030"/>
    </source>
</evidence>
<evidence type="ECO:0000256" key="2">
    <source>
        <dbReference type="ARBA" id="ARBA00022490"/>
    </source>
</evidence>
<evidence type="ECO:0000256" key="12">
    <source>
        <dbReference type="SAM" id="MobiDB-lite"/>
    </source>
</evidence>
<dbReference type="GO" id="GO:0003777">
    <property type="term" value="F:microtubule motor activity"/>
    <property type="evidence" value="ECO:0007669"/>
    <property type="project" value="InterPro"/>
</dbReference>
<dbReference type="InterPro" id="IPR013761">
    <property type="entry name" value="SAM/pointed_sf"/>
</dbReference>
<evidence type="ECO:0000256" key="10">
    <source>
        <dbReference type="RuleBase" id="RU000394"/>
    </source>
</evidence>
<feature type="coiled-coil region" evidence="11">
    <location>
        <begin position="576"/>
        <end position="622"/>
    </location>
</feature>
<evidence type="ECO:0000256" key="9">
    <source>
        <dbReference type="PROSITE-ProRule" id="PRU00283"/>
    </source>
</evidence>
<name>A0A383VZI7_TETOB</name>
<dbReference type="PROSITE" id="PS00411">
    <property type="entry name" value="KINESIN_MOTOR_1"/>
    <property type="match status" value="1"/>
</dbReference>
<dbReference type="GO" id="GO:0007019">
    <property type="term" value="P:microtubule depolymerization"/>
    <property type="evidence" value="ECO:0007669"/>
    <property type="project" value="TreeGrafter"/>
</dbReference>
<dbReference type="AlphaFoldDB" id="A0A383VZI7"/>
<dbReference type="GO" id="GO:0008017">
    <property type="term" value="F:microtubule binding"/>
    <property type="evidence" value="ECO:0007669"/>
    <property type="project" value="InterPro"/>
</dbReference>
<dbReference type="EMBL" id="FNXT01000983">
    <property type="protein sequence ID" value="SZX70252.1"/>
    <property type="molecule type" value="Genomic_DNA"/>
</dbReference>
<feature type="region of interest" description="Disordered" evidence="12">
    <location>
        <begin position="483"/>
        <end position="502"/>
    </location>
</feature>
<dbReference type="CDD" id="cd01367">
    <property type="entry name" value="KISc_KIF2_like"/>
    <property type="match status" value="1"/>
</dbReference>
<keyword evidence="7" id="KW-0206">Cytoskeleton</keyword>
<evidence type="ECO:0000256" key="5">
    <source>
        <dbReference type="ARBA" id="ARBA00022840"/>
    </source>
</evidence>
<dbReference type="InterPro" id="IPR027640">
    <property type="entry name" value="Kinesin-like_fam"/>
</dbReference>
<evidence type="ECO:0000256" key="1">
    <source>
        <dbReference type="ARBA" id="ARBA00004245"/>
    </source>
</evidence>
<protein>
    <recommendedName>
        <fullName evidence="10">Kinesin-like protein</fullName>
    </recommendedName>
</protein>
<evidence type="ECO:0000313" key="14">
    <source>
        <dbReference type="EMBL" id="SZX70252.1"/>
    </source>
</evidence>
<dbReference type="Pfam" id="PF00225">
    <property type="entry name" value="Kinesin"/>
    <property type="match status" value="1"/>
</dbReference>
<dbReference type="GO" id="GO:1903338">
    <property type="term" value="P:regulation of cell wall organization or biogenesis"/>
    <property type="evidence" value="ECO:0007669"/>
    <property type="project" value="UniProtKB-ARBA"/>
</dbReference>
<feature type="binding site" evidence="9">
    <location>
        <begin position="223"/>
        <end position="230"/>
    </location>
    <ligand>
        <name>ATP</name>
        <dbReference type="ChEBI" id="CHEBI:30616"/>
    </ligand>
</feature>
<organism evidence="14 15">
    <name type="scientific">Tetradesmus obliquus</name>
    <name type="common">Green alga</name>
    <name type="synonym">Acutodesmus obliquus</name>
    <dbReference type="NCBI Taxonomy" id="3088"/>
    <lineage>
        <taxon>Eukaryota</taxon>
        <taxon>Viridiplantae</taxon>
        <taxon>Chlorophyta</taxon>
        <taxon>core chlorophytes</taxon>
        <taxon>Chlorophyceae</taxon>
        <taxon>CS clade</taxon>
        <taxon>Sphaeropleales</taxon>
        <taxon>Scenedesmaceae</taxon>
        <taxon>Tetradesmus</taxon>
    </lineage>
</organism>
<dbReference type="Gene3D" id="3.40.850.10">
    <property type="entry name" value="Kinesin motor domain"/>
    <property type="match status" value="1"/>
</dbReference>
<evidence type="ECO:0000256" key="4">
    <source>
        <dbReference type="ARBA" id="ARBA00022741"/>
    </source>
</evidence>
<dbReference type="GO" id="GO:0007018">
    <property type="term" value="P:microtubule-based movement"/>
    <property type="evidence" value="ECO:0007669"/>
    <property type="project" value="InterPro"/>
</dbReference>
<proteinExistence type="inferred from homology"/>
<dbReference type="GO" id="GO:0005524">
    <property type="term" value="F:ATP binding"/>
    <property type="evidence" value="ECO:0007669"/>
    <property type="project" value="UniProtKB-UniRule"/>
</dbReference>
<evidence type="ECO:0000256" key="6">
    <source>
        <dbReference type="ARBA" id="ARBA00023175"/>
    </source>
</evidence>
<dbReference type="InterPro" id="IPR001660">
    <property type="entry name" value="SAM"/>
</dbReference>
<dbReference type="STRING" id="3088.A0A383VZI7"/>
<feature type="region of interest" description="Disordered" evidence="12">
    <location>
        <begin position="515"/>
        <end position="551"/>
    </location>
</feature>
<reference evidence="14 15" key="1">
    <citation type="submission" date="2016-10" db="EMBL/GenBank/DDBJ databases">
        <authorList>
            <person name="Cai Z."/>
        </authorList>
    </citation>
    <scope>NUCLEOTIDE SEQUENCE [LARGE SCALE GENOMIC DNA]</scope>
</reference>
<evidence type="ECO:0000256" key="11">
    <source>
        <dbReference type="SAM" id="Coils"/>
    </source>
</evidence>
<dbReference type="SUPFAM" id="SSF52540">
    <property type="entry name" value="P-loop containing nucleoside triphosphate hydrolases"/>
    <property type="match status" value="1"/>
</dbReference>
<keyword evidence="15" id="KW-1185">Reference proteome</keyword>
<evidence type="ECO:0000256" key="3">
    <source>
        <dbReference type="ARBA" id="ARBA00022701"/>
    </source>
</evidence>
<dbReference type="PANTHER" id="PTHR47971">
    <property type="entry name" value="KINESIN-RELATED PROTEIN 6"/>
    <property type="match status" value="1"/>
</dbReference>
<evidence type="ECO:0000259" key="13">
    <source>
        <dbReference type="PROSITE" id="PS50067"/>
    </source>
</evidence>
<accession>A0A383VZI7</accession>
<dbReference type="GO" id="GO:0005874">
    <property type="term" value="C:microtubule"/>
    <property type="evidence" value="ECO:0007669"/>
    <property type="project" value="UniProtKB-KW"/>
</dbReference>
<keyword evidence="2" id="KW-0963">Cytoplasm</keyword>
<dbReference type="SUPFAM" id="SSF47769">
    <property type="entry name" value="SAM/Pointed domain"/>
    <property type="match status" value="1"/>
</dbReference>